<dbReference type="EMBL" id="JABVXQ010000014">
    <property type="protein sequence ID" value="KAF6076725.1"/>
    <property type="molecule type" value="Genomic_DNA"/>
</dbReference>
<evidence type="ECO:0000313" key="2">
    <source>
        <dbReference type="EMBL" id="KAF6076725.1"/>
    </source>
</evidence>
<organism evidence="2 3">
    <name type="scientific">Phyllostomus discolor</name>
    <name type="common">pale spear-nosed bat</name>
    <dbReference type="NCBI Taxonomy" id="89673"/>
    <lineage>
        <taxon>Eukaryota</taxon>
        <taxon>Metazoa</taxon>
        <taxon>Chordata</taxon>
        <taxon>Craniata</taxon>
        <taxon>Vertebrata</taxon>
        <taxon>Euteleostomi</taxon>
        <taxon>Mammalia</taxon>
        <taxon>Eutheria</taxon>
        <taxon>Laurasiatheria</taxon>
        <taxon>Chiroptera</taxon>
        <taxon>Yangochiroptera</taxon>
        <taxon>Phyllostomidae</taxon>
        <taxon>Phyllostominae</taxon>
        <taxon>Phyllostomus</taxon>
    </lineage>
</organism>
<evidence type="ECO:0000313" key="3">
    <source>
        <dbReference type="Proteomes" id="UP000664940"/>
    </source>
</evidence>
<accession>A0A833YJF2</accession>
<dbReference type="PANTHER" id="PTHR37867:SF1">
    <property type="entry name" value="CHROMOSOME 16 OPEN READING FRAME 86"/>
    <property type="match status" value="1"/>
</dbReference>
<dbReference type="InterPro" id="IPR031516">
    <property type="entry name" value="DUF4691"/>
</dbReference>
<dbReference type="Pfam" id="PF15762">
    <property type="entry name" value="DUF4691"/>
    <property type="match status" value="1"/>
</dbReference>
<evidence type="ECO:0000256" key="1">
    <source>
        <dbReference type="SAM" id="MobiDB-lite"/>
    </source>
</evidence>
<name>A0A833YJF2_9CHIR</name>
<feature type="compositionally biased region" description="Basic and acidic residues" evidence="1">
    <location>
        <begin position="1"/>
        <end position="11"/>
    </location>
</feature>
<dbReference type="PANTHER" id="PTHR37867">
    <property type="entry name" value="CHROMOSOME 16 OPEN READING FRAME 86"/>
    <property type="match status" value="1"/>
</dbReference>
<reference evidence="2 3" key="1">
    <citation type="journal article" date="2020" name="Nature">
        <title>Six reference-quality genomes reveal evolution of bat adaptations.</title>
        <authorList>
            <person name="Jebb D."/>
            <person name="Huang Z."/>
            <person name="Pippel M."/>
            <person name="Hughes G.M."/>
            <person name="Lavrichenko K."/>
            <person name="Devanna P."/>
            <person name="Winkler S."/>
            <person name="Jermiin L.S."/>
            <person name="Skirmuntt E.C."/>
            <person name="Katzourakis A."/>
            <person name="Burkitt-Gray L."/>
            <person name="Ray D.A."/>
            <person name="Sullivan K.A.M."/>
            <person name="Roscito J.G."/>
            <person name="Kirilenko B.M."/>
            <person name="Davalos L.M."/>
            <person name="Corthals A.P."/>
            <person name="Power M.L."/>
            <person name="Jones G."/>
            <person name="Ransome R.D."/>
            <person name="Dechmann D.K.N."/>
            <person name="Locatelli A.G."/>
            <person name="Puechmaille S.J."/>
            <person name="Fedrigo O."/>
            <person name="Jarvis E.D."/>
            <person name="Hiller M."/>
            <person name="Vernes S.C."/>
            <person name="Myers E.W."/>
            <person name="Teeling E.C."/>
        </authorList>
    </citation>
    <scope>NUCLEOTIDE SEQUENCE [LARGE SCALE GENOMIC DNA]</scope>
    <source>
        <strain evidence="2">Bat1K_MPI-CBG_1</strain>
    </source>
</reference>
<gene>
    <name evidence="2" type="ORF">HJG60_001692</name>
</gene>
<dbReference type="Proteomes" id="UP000664940">
    <property type="component" value="Unassembled WGS sequence"/>
</dbReference>
<feature type="compositionally biased region" description="Basic and acidic residues" evidence="1">
    <location>
        <begin position="70"/>
        <end position="93"/>
    </location>
</feature>
<feature type="compositionally biased region" description="Low complexity" evidence="1">
    <location>
        <begin position="12"/>
        <end position="22"/>
    </location>
</feature>
<proteinExistence type="predicted"/>
<feature type="region of interest" description="Disordered" evidence="1">
    <location>
        <begin position="1"/>
        <end position="129"/>
    </location>
</feature>
<comment type="caution">
    <text evidence="2">The sequence shown here is derived from an EMBL/GenBank/DDBJ whole genome shotgun (WGS) entry which is preliminary data.</text>
</comment>
<sequence length="129" mass="13551">MDSAGTEKRPGAQEGTAEGAAQFTEAPGDHAQGCECPGMRSQGLVSAPEACGTQGEDKCPTAPVSEPELQEERLKLEEESLKPEVEAPEERGPRPVASVLRSSHGPKRKPVKKGPAPTAPVPVHQLLQP</sequence>
<protein>
    <submittedName>
        <fullName evidence="2">Uncharacterized protein</fullName>
    </submittedName>
</protein>
<dbReference type="AlphaFoldDB" id="A0A833YJF2"/>